<proteinExistence type="predicted"/>
<name>A0A2P2JE55_RHIMU</name>
<dbReference type="AlphaFoldDB" id="A0A2P2JE55"/>
<protein>
    <submittedName>
        <fullName evidence="1">Uncharacterized protein</fullName>
    </submittedName>
</protein>
<accession>A0A2P2JE55</accession>
<reference evidence="1" key="1">
    <citation type="submission" date="2018-02" db="EMBL/GenBank/DDBJ databases">
        <title>Rhizophora mucronata_Transcriptome.</title>
        <authorList>
            <person name="Meera S.P."/>
            <person name="Sreeshan A."/>
            <person name="Augustine A."/>
        </authorList>
    </citation>
    <scope>NUCLEOTIDE SEQUENCE</scope>
    <source>
        <tissue evidence="1">Leaf</tissue>
    </source>
</reference>
<sequence>MIRYQDCCFSANLQHFVLKNEISATLMTRFVFFIISQDTCWWVWSKAMP</sequence>
<dbReference type="EMBL" id="GGEC01011255">
    <property type="protein sequence ID" value="MBW91738.1"/>
    <property type="molecule type" value="Transcribed_RNA"/>
</dbReference>
<evidence type="ECO:0000313" key="1">
    <source>
        <dbReference type="EMBL" id="MBW91738.1"/>
    </source>
</evidence>
<organism evidence="1">
    <name type="scientific">Rhizophora mucronata</name>
    <name type="common">Asiatic mangrove</name>
    <dbReference type="NCBI Taxonomy" id="61149"/>
    <lineage>
        <taxon>Eukaryota</taxon>
        <taxon>Viridiplantae</taxon>
        <taxon>Streptophyta</taxon>
        <taxon>Embryophyta</taxon>
        <taxon>Tracheophyta</taxon>
        <taxon>Spermatophyta</taxon>
        <taxon>Magnoliopsida</taxon>
        <taxon>eudicotyledons</taxon>
        <taxon>Gunneridae</taxon>
        <taxon>Pentapetalae</taxon>
        <taxon>rosids</taxon>
        <taxon>fabids</taxon>
        <taxon>Malpighiales</taxon>
        <taxon>Rhizophoraceae</taxon>
        <taxon>Rhizophora</taxon>
    </lineage>
</organism>